<accession>A0ABY5TUG7</accession>
<evidence type="ECO:0000256" key="1">
    <source>
        <dbReference type="ARBA" id="ARBA00009254"/>
    </source>
</evidence>
<dbReference type="SUPFAM" id="SSF46561">
    <property type="entry name" value="Ribosomal protein L29 (L29p)"/>
    <property type="match status" value="1"/>
</dbReference>
<keyword evidence="3 5" id="KW-0687">Ribonucleoprotein</keyword>
<keyword evidence="8" id="KW-1185">Reference proteome</keyword>
<dbReference type="PANTHER" id="PTHR10916">
    <property type="entry name" value="60S RIBOSOMAL PROTEIN L35/50S RIBOSOMAL PROTEIN L29"/>
    <property type="match status" value="1"/>
</dbReference>
<evidence type="ECO:0000313" key="7">
    <source>
        <dbReference type="EMBL" id="UWD34297.1"/>
    </source>
</evidence>
<dbReference type="HAMAP" id="MF_00374">
    <property type="entry name" value="Ribosomal_uL29"/>
    <property type="match status" value="1"/>
</dbReference>
<dbReference type="PROSITE" id="PS00579">
    <property type="entry name" value="RIBOSOMAL_L29"/>
    <property type="match status" value="1"/>
</dbReference>
<evidence type="ECO:0000313" key="8">
    <source>
        <dbReference type="Proteomes" id="UP001058364"/>
    </source>
</evidence>
<dbReference type="InterPro" id="IPR050063">
    <property type="entry name" value="Ribosomal_protein_uL29"/>
</dbReference>
<dbReference type="PANTHER" id="PTHR10916:SF0">
    <property type="entry name" value="LARGE RIBOSOMAL SUBUNIT PROTEIN UL29C"/>
    <property type="match status" value="1"/>
</dbReference>
<evidence type="ECO:0000256" key="5">
    <source>
        <dbReference type="HAMAP-Rule" id="MF_00374"/>
    </source>
</evidence>
<keyword evidence="6" id="KW-0175">Coiled coil</keyword>
<dbReference type="InterPro" id="IPR018254">
    <property type="entry name" value="Ribosomal_uL29_CS"/>
</dbReference>
<dbReference type="CDD" id="cd00427">
    <property type="entry name" value="Ribosomal_L29_HIP"/>
    <property type="match status" value="1"/>
</dbReference>
<dbReference type="Proteomes" id="UP001058364">
    <property type="component" value="Chromosome"/>
</dbReference>
<proteinExistence type="inferred from homology"/>
<evidence type="ECO:0000256" key="4">
    <source>
        <dbReference type="ARBA" id="ARBA00035204"/>
    </source>
</evidence>
<protein>
    <recommendedName>
        <fullName evidence="4 5">Large ribosomal subunit protein uL29</fullName>
    </recommendedName>
</protein>
<evidence type="ECO:0000256" key="6">
    <source>
        <dbReference type="SAM" id="Coils"/>
    </source>
</evidence>
<name>A0ABY5TUG7_9BACT</name>
<evidence type="ECO:0000256" key="3">
    <source>
        <dbReference type="ARBA" id="ARBA00023274"/>
    </source>
</evidence>
<evidence type="ECO:0000256" key="2">
    <source>
        <dbReference type="ARBA" id="ARBA00022980"/>
    </source>
</evidence>
<dbReference type="EMBL" id="CP103423">
    <property type="protein sequence ID" value="UWD34297.1"/>
    <property type="molecule type" value="Genomic_DNA"/>
</dbReference>
<dbReference type="Pfam" id="PF00831">
    <property type="entry name" value="Ribosomal_L29"/>
    <property type="match status" value="1"/>
</dbReference>
<dbReference type="NCBIfam" id="TIGR00012">
    <property type="entry name" value="L29"/>
    <property type="match status" value="1"/>
</dbReference>
<keyword evidence="2 5" id="KW-0689">Ribosomal protein</keyword>
<reference evidence="7" key="1">
    <citation type="submission" date="2022-08" db="EMBL/GenBank/DDBJ databases">
        <title>Complete genome sequence of Mycoplasma molare type strain H 542.</title>
        <authorList>
            <person name="Spergser J."/>
        </authorList>
    </citation>
    <scope>NUCLEOTIDE SEQUENCE</scope>
    <source>
        <strain evidence="7">H 542</strain>
    </source>
</reference>
<dbReference type="Gene3D" id="1.10.287.310">
    <property type="match status" value="1"/>
</dbReference>
<dbReference type="InterPro" id="IPR036049">
    <property type="entry name" value="Ribosomal_uL29_sf"/>
</dbReference>
<dbReference type="InterPro" id="IPR001854">
    <property type="entry name" value="Ribosomal_uL29"/>
</dbReference>
<dbReference type="GO" id="GO:0005840">
    <property type="term" value="C:ribosome"/>
    <property type="evidence" value="ECO:0007669"/>
    <property type="project" value="UniProtKB-KW"/>
</dbReference>
<sequence>MEFKELKNKSLSELEKLVTEYKAELFSLRFKNATSRLDKTHQIKEIRKNIARVLTAIKQQENATKGGK</sequence>
<gene>
    <name evidence="5 7" type="primary">rpmC</name>
    <name evidence="7" type="ORF">NX772_00495</name>
</gene>
<feature type="coiled-coil region" evidence="6">
    <location>
        <begin position="4"/>
        <end position="63"/>
    </location>
</feature>
<dbReference type="RefSeq" id="WP_027123498.1">
    <property type="nucleotide sequence ID" value="NZ_CP103423.1"/>
</dbReference>
<comment type="similarity">
    <text evidence="1 5">Belongs to the universal ribosomal protein uL29 family.</text>
</comment>
<organism evidence="7 8">
    <name type="scientific">Mesomycoplasma molare</name>
    <dbReference type="NCBI Taxonomy" id="171288"/>
    <lineage>
        <taxon>Bacteria</taxon>
        <taxon>Bacillati</taxon>
        <taxon>Mycoplasmatota</taxon>
        <taxon>Mycoplasmoidales</taxon>
        <taxon>Metamycoplasmataceae</taxon>
        <taxon>Mesomycoplasma</taxon>
    </lineage>
</organism>